<reference evidence="10 11" key="1">
    <citation type="submission" date="2018-01" db="EMBL/GenBank/DDBJ databases">
        <title>Complete genome sequence of Bacteriovorax stolpii DSM12778.</title>
        <authorList>
            <person name="Tang B."/>
            <person name="Chang J."/>
        </authorList>
    </citation>
    <scope>NUCLEOTIDE SEQUENCE [LARGE SCALE GENOMIC DNA]</scope>
    <source>
        <strain evidence="10 11">DSM 12778</strain>
    </source>
</reference>
<keyword evidence="2" id="KW-1003">Cell membrane</keyword>
<dbReference type="PANTHER" id="PTHR30572:SF4">
    <property type="entry name" value="ABC TRANSPORTER PERMEASE YTRF"/>
    <property type="match status" value="1"/>
</dbReference>
<evidence type="ECO:0000256" key="5">
    <source>
        <dbReference type="ARBA" id="ARBA00023136"/>
    </source>
</evidence>
<proteinExistence type="inferred from homology"/>
<dbReference type="InterPro" id="IPR050250">
    <property type="entry name" value="Macrolide_Exporter_MacB"/>
</dbReference>
<comment type="similarity">
    <text evidence="6">Belongs to the ABC-4 integral membrane protein family.</text>
</comment>
<comment type="subcellular location">
    <subcellularLocation>
        <location evidence="1">Cell membrane</location>
        <topology evidence="1">Multi-pass membrane protein</topology>
    </subcellularLocation>
</comment>
<dbReference type="AlphaFoldDB" id="A0A2K9NTY1"/>
<keyword evidence="3 7" id="KW-0812">Transmembrane</keyword>
<evidence type="ECO:0000256" key="2">
    <source>
        <dbReference type="ARBA" id="ARBA00022475"/>
    </source>
</evidence>
<evidence type="ECO:0000259" key="8">
    <source>
        <dbReference type="Pfam" id="PF02687"/>
    </source>
</evidence>
<feature type="domain" description="MacB-like periplasmic core" evidence="9">
    <location>
        <begin position="38"/>
        <end position="261"/>
    </location>
</feature>
<feature type="domain" description="ABC3 transporter permease C-terminal" evidence="8">
    <location>
        <begin position="298"/>
        <end position="411"/>
    </location>
</feature>
<feature type="transmembrane region" description="Helical" evidence="7">
    <location>
        <begin position="343"/>
        <end position="370"/>
    </location>
</feature>
<feature type="transmembrane region" description="Helical" evidence="7">
    <location>
        <begin position="40"/>
        <end position="62"/>
    </location>
</feature>
<gene>
    <name evidence="10" type="ORF">C0V70_12775</name>
</gene>
<accession>A0A2K9NTY1</accession>
<evidence type="ECO:0000256" key="1">
    <source>
        <dbReference type="ARBA" id="ARBA00004651"/>
    </source>
</evidence>
<protein>
    <submittedName>
        <fullName evidence="10">Multidrug ABC transporter substrate-binding protein</fullName>
    </submittedName>
</protein>
<dbReference type="Pfam" id="PF02687">
    <property type="entry name" value="FtsX"/>
    <property type="match status" value="1"/>
</dbReference>
<dbReference type="EMBL" id="CP025704">
    <property type="protein sequence ID" value="AUN98958.1"/>
    <property type="molecule type" value="Genomic_DNA"/>
</dbReference>
<evidence type="ECO:0000313" key="10">
    <source>
        <dbReference type="EMBL" id="AUN98958.1"/>
    </source>
</evidence>
<evidence type="ECO:0000256" key="6">
    <source>
        <dbReference type="ARBA" id="ARBA00038076"/>
    </source>
</evidence>
<evidence type="ECO:0000313" key="11">
    <source>
        <dbReference type="Proteomes" id="UP000235584"/>
    </source>
</evidence>
<evidence type="ECO:0000259" key="9">
    <source>
        <dbReference type="Pfam" id="PF12704"/>
    </source>
</evidence>
<dbReference type="Proteomes" id="UP000235584">
    <property type="component" value="Chromosome"/>
</dbReference>
<dbReference type="InterPro" id="IPR003838">
    <property type="entry name" value="ABC3_permease_C"/>
</dbReference>
<organism evidence="10 11">
    <name type="scientific">Bacteriovorax stolpii</name>
    <name type="common">Bdellovibrio stolpii</name>
    <dbReference type="NCBI Taxonomy" id="960"/>
    <lineage>
        <taxon>Bacteria</taxon>
        <taxon>Pseudomonadati</taxon>
        <taxon>Bdellovibrionota</taxon>
        <taxon>Bacteriovoracia</taxon>
        <taxon>Bacteriovoracales</taxon>
        <taxon>Bacteriovoracaceae</taxon>
        <taxon>Bacteriovorax</taxon>
    </lineage>
</organism>
<keyword evidence="11" id="KW-1185">Reference proteome</keyword>
<dbReference type="PANTHER" id="PTHR30572">
    <property type="entry name" value="MEMBRANE COMPONENT OF TRANSPORTER-RELATED"/>
    <property type="match status" value="1"/>
</dbReference>
<name>A0A2K9NTY1_BACTC</name>
<evidence type="ECO:0000256" key="3">
    <source>
        <dbReference type="ARBA" id="ARBA00022692"/>
    </source>
</evidence>
<keyword evidence="5 7" id="KW-0472">Membrane</keyword>
<evidence type="ECO:0000256" key="4">
    <source>
        <dbReference type="ARBA" id="ARBA00022989"/>
    </source>
</evidence>
<dbReference type="InterPro" id="IPR025857">
    <property type="entry name" value="MacB_PCD"/>
</dbReference>
<dbReference type="KEGG" id="bsto:C0V70_12775"/>
<feature type="transmembrane region" description="Helical" evidence="7">
    <location>
        <begin position="382"/>
        <end position="402"/>
    </location>
</feature>
<dbReference type="GO" id="GO:0022857">
    <property type="term" value="F:transmembrane transporter activity"/>
    <property type="evidence" value="ECO:0007669"/>
    <property type="project" value="TreeGrafter"/>
</dbReference>
<evidence type="ECO:0000256" key="7">
    <source>
        <dbReference type="SAM" id="Phobius"/>
    </source>
</evidence>
<dbReference type="GO" id="GO:0005886">
    <property type="term" value="C:plasma membrane"/>
    <property type="evidence" value="ECO:0007669"/>
    <property type="project" value="UniProtKB-SubCell"/>
</dbReference>
<keyword evidence="4 7" id="KW-1133">Transmembrane helix</keyword>
<feature type="transmembrane region" description="Helical" evidence="7">
    <location>
        <begin position="291"/>
        <end position="319"/>
    </location>
</feature>
<sequence length="419" mass="46119">MQTGPAHVRWKNPRGVRMIMKKIVINSFEALVENKLRSMLTMLGMIIGVSAVILLVSVGTGAKRYITNEFESLGTNMIMLQPGRTDKESTMGPPVSSSKGKLLLSDVEALQRYATSLSAVSGVMFGAGVVKTEQGTNNINILGSNDQFVKIFNMVIIQGNYISKEDDDSGKRVVVLGYNVKKNLFGESMALGQLVKVNDSEHRVIGIVKPTGDKMGFNVDDMVFIPTKSALRLFNTDRLFGIRAAAKTRNGLNDAVKDITEILKERHNGEEDFTIITQVTMLESMNTILNMLTYALGAIALISMLVGGIGIMNIMLVSVTERTREIGIRRAVGARQSDILKQFIIEAVVISVSGGLVGILISAIITYTLFFFFPGFDMRPPFWIIPPAFFLSFFTGLIFGVWPARKAARIQTIDALRYE</sequence>
<dbReference type="Pfam" id="PF12704">
    <property type="entry name" value="MacB_PCD"/>
    <property type="match status" value="1"/>
</dbReference>